<comment type="caution">
    <text evidence="2">The sequence shown here is derived from an EMBL/GenBank/DDBJ whole genome shotgun (WGS) entry which is preliminary data.</text>
</comment>
<evidence type="ECO:0000256" key="1">
    <source>
        <dbReference type="SAM" id="MobiDB-lite"/>
    </source>
</evidence>
<protein>
    <submittedName>
        <fullName evidence="2">DUF3179 domain-containing protein</fullName>
    </submittedName>
</protein>
<dbReference type="RefSeq" id="WP_162415138.1">
    <property type="nucleotide sequence ID" value="NZ_JAHQXE010000004.1"/>
</dbReference>
<dbReference type="PROSITE" id="PS51257">
    <property type="entry name" value="PROKAR_LIPOPROTEIN"/>
    <property type="match status" value="1"/>
</dbReference>
<feature type="region of interest" description="Disordered" evidence="1">
    <location>
        <begin position="20"/>
        <end position="82"/>
    </location>
</feature>
<sequence length="368" mass="40510">MARRTRRRFLAAAALSSLAGCVGQDTAGDSTEPPPSTESTDPTPRPQAVPTADERLPLPMEPARLREQARSGGPPKDGIPSIDEPAFVDAEAADFIDPGDPVFGVARDGTAKAYPQKILAHHEIVNDELAGTNVAVTYCPLTGTVQGFERGQTTFGVSGRLLNANLVMYDRATETWWPQMLATAIPGPWNESPQIRSLREFRLVWTTWERWREHRPATRVLSTESGHARNYQRDPYGSYNPRRGYYESDSLLFPPLHESDRFPRKTVVMGARTPDGAVAFLKDALATRRVMTGTLGTDPALAVYDPHLDTGYVYLNPAQHAYEADGDEVVGPDGTTHAPGALPLEEIHTFDAMWFAWAGYYPNTNVYG</sequence>
<evidence type="ECO:0000313" key="3">
    <source>
        <dbReference type="Proteomes" id="UP001166304"/>
    </source>
</evidence>
<reference evidence="2" key="1">
    <citation type="submission" date="2021-06" db="EMBL/GenBank/DDBJ databases">
        <title>New haloarchaea isolates fom saline soil.</title>
        <authorList>
            <person name="Duran-Viseras A."/>
            <person name="Sanchez-Porro C.S."/>
            <person name="Ventosa A."/>
        </authorList>
    </citation>
    <scope>NUCLEOTIDE SEQUENCE</scope>
    <source>
        <strain evidence="2">JCM 18369</strain>
    </source>
</reference>
<name>A0AA41G2M6_9EURY</name>
<dbReference type="Pfam" id="PF11376">
    <property type="entry name" value="DUF3179"/>
    <property type="match status" value="1"/>
</dbReference>
<keyword evidence="3" id="KW-1185">Reference proteome</keyword>
<dbReference type="AlphaFoldDB" id="A0AA41G2M6"/>
<organism evidence="2 3">
    <name type="scientific">Haloarcula salina</name>
    <dbReference type="NCBI Taxonomy" id="1429914"/>
    <lineage>
        <taxon>Archaea</taxon>
        <taxon>Methanobacteriati</taxon>
        <taxon>Methanobacteriota</taxon>
        <taxon>Stenosarchaea group</taxon>
        <taxon>Halobacteria</taxon>
        <taxon>Halobacteriales</taxon>
        <taxon>Haloarculaceae</taxon>
        <taxon>Haloarcula</taxon>
    </lineage>
</organism>
<proteinExistence type="predicted"/>
<dbReference type="EMBL" id="JAHQXE010000004">
    <property type="protein sequence ID" value="MBV0903045.1"/>
    <property type="molecule type" value="Genomic_DNA"/>
</dbReference>
<accession>A0AA41G2M6</accession>
<gene>
    <name evidence="2" type="ORF">KTS37_14720</name>
</gene>
<dbReference type="InterPro" id="IPR021516">
    <property type="entry name" value="DUF3179"/>
</dbReference>
<dbReference type="Proteomes" id="UP001166304">
    <property type="component" value="Unassembled WGS sequence"/>
</dbReference>
<evidence type="ECO:0000313" key="2">
    <source>
        <dbReference type="EMBL" id="MBV0903045.1"/>
    </source>
</evidence>